<accession>A0ABP9LJ69</accession>
<dbReference type="PANTHER" id="PTHR30632">
    <property type="entry name" value="MOLYBDATE-BINDING PERIPLASMIC PROTEIN"/>
    <property type="match status" value="1"/>
</dbReference>
<organism evidence="1 2">
    <name type="scientific">Streptomyces similanensis</name>
    <dbReference type="NCBI Taxonomy" id="1274988"/>
    <lineage>
        <taxon>Bacteria</taxon>
        <taxon>Bacillati</taxon>
        <taxon>Actinomycetota</taxon>
        <taxon>Actinomycetes</taxon>
        <taxon>Kitasatosporales</taxon>
        <taxon>Streptomycetaceae</taxon>
        <taxon>Streptomyces</taxon>
    </lineage>
</organism>
<dbReference type="RefSeq" id="WP_345671916.1">
    <property type="nucleotide sequence ID" value="NZ_BAABKC010000125.1"/>
</dbReference>
<proteinExistence type="predicted"/>
<dbReference type="EMBL" id="BAABKC010000125">
    <property type="protein sequence ID" value="GAA5077539.1"/>
    <property type="molecule type" value="Genomic_DNA"/>
</dbReference>
<dbReference type="SUPFAM" id="SSF53850">
    <property type="entry name" value="Periplasmic binding protein-like II"/>
    <property type="match status" value="1"/>
</dbReference>
<evidence type="ECO:0000313" key="2">
    <source>
        <dbReference type="Proteomes" id="UP001500124"/>
    </source>
</evidence>
<reference evidence="2" key="1">
    <citation type="journal article" date="2019" name="Int. J. Syst. Evol. Microbiol.">
        <title>The Global Catalogue of Microorganisms (GCM) 10K type strain sequencing project: providing services to taxonomists for standard genome sequencing and annotation.</title>
        <authorList>
            <consortium name="The Broad Institute Genomics Platform"/>
            <consortium name="The Broad Institute Genome Sequencing Center for Infectious Disease"/>
            <person name="Wu L."/>
            <person name="Ma J."/>
        </authorList>
    </citation>
    <scope>NUCLEOTIDE SEQUENCE [LARGE SCALE GENOMIC DNA]</scope>
    <source>
        <strain evidence="2">JCM 18410</strain>
    </source>
</reference>
<comment type="caution">
    <text evidence="1">The sequence shown here is derived from an EMBL/GenBank/DDBJ whole genome shotgun (WGS) entry which is preliminary data.</text>
</comment>
<sequence length="238" mass="24220">MNREISGLSSMATRLVLAELSELIRLAHGMTLRFDSAGGVEIARRVREGAEADLVVLADGALAALEKEGFVRKGTTRPLWASQVVAAVPEGTPVPALDSEANLRAALLSAAKIAYSTGPSGTALTGLIARLGLTDALSGRLVQAPPGVPAGSLLSSGQASLAFQQHSELMDLPDVVIVGPLPGDAAISSLFSGGVLTSSGQPSRAGEVLDLLGSDEAAFAARARGMRMPGPQGSEMNA</sequence>
<dbReference type="Gene3D" id="3.40.190.10">
    <property type="entry name" value="Periplasmic binding protein-like II"/>
    <property type="match status" value="2"/>
</dbReference>
<gene>
    <name evidence="1" type="ORF">GCM10023336_68370</name>
</gene>
<dbReference type="PANTHER" id="PTHR30632:SF11">
    <property type="entry name" value="BLR4797 PROTEIN"/>
    <property type="match status" value="1"/>
</dbReference>
<dbReference type="Proteomes" id="UP001500124">
    <property type="component" value="Unassembled WGS sequence"/>
</dbReference>
<keyword evidence="2" id="KW-1185">Reference proteome</keyword>
<evidence type="ECO:0000313" key="1">
    <source>
        <dbReference type="EMBL" id="GAA5077539.1"/>
    </source>
</evidence>
<name>A0ABP9LJ69_9ACTN</name>
<dbReference type="Pfam" id="PF13531">
    <property type="entry name" value="SBP_bac_11"/>
    <property type="match status" value="1"/>
</dbReference>
<protein>
    <submittedName>
        <fullName evidence="1">Molybdate ABC transporter substrate-binding protein</fullName>
    </submittedName>
</protein>
<dbReference type="InterPro" id="IPR050682">
    <property type="entry name" value="ModA/WtpA"/>
</dbReference>